<dbReference type="Gene3D" id="2.60.40.2610">
    <property type="entry name" value="Outer membrane usher protein FimD, plug domain"/>
    <property type="match status" value="1"/>
</dbReference>
<feature type="chain" id="PRO_5018594283" evidence="1">
    <location>
        <begin position="27"/>
        <end position="797"/>
    </location>
</feature>
<dbReference type="GO" id="GO:0015473">
    <property type="term" value="F:fimbrial usher porin activity"/>
    <property type="evidence" value="ECO:0007669"/>
    <property type="project" value="InterPro"/>
</dbReference>
<dbReference type="InterPro" id="IPR042186">
    <property type="entry name" value="FimD_plug_dom"/>
</dbReference>
<dbReference type="InterPro" id="IPR000015">
    <property type="entry name" value="Fimb_usher"/>
</dbReference>
<dbReference type="Proteomes" id="UP000275331">
    <property type="component" value="Unassembled WGS sequence"/>
</dbReference>
<dbReference type="Pfam" id="PF00577">
    <property type="entry name" value="Usher"/>
    <property type="match status" value="1"/>
</dbReference>
<dbReference type="RefSeq" id="WP_125292184.1">
    <property type="nucleotide sequence ID" value="NZ_JAPTZM010000001.1"/>
</dbReference>
<dbReference type="AlphaFoldDB" id="A0A3R9FAB0"/>
<dbReference type="EMBL" id="RHXB01000001">
    <property type="protein sequence ID" value="RSE29134.1"/>
    <property type="molecule type" value="Genomic_DNA"/>
</dbReference>
<evidence type="ECO:0000313" key="2">
    <source>
        <dbReference type="EMBL" id="RSE29134.1"/>
    </source>
</evidence>
<name>A0A3R9FAB0_9ENTR</name>
<protein>
    <submittedName>
        <fullName evidence="2">Fimbrial biogenesis outer membrane usher protein</fullName>
    </submittedName>
</protein>
<sequence>MACAGAALGRTSLMMMLCFCSATGRAQQDDDLLPPPPDAQAINQQGVYHLALVVNHYETGLVIPVQRRDGGLWASSADLQRGGIPVDKLPQGDIALASLPESEYRYDSVNQKLLLTVPKEWVPEREVTFGNGNPRVVARSGQGALLNYDFYANSTEGGTRQASVWHELRFFNDTGSLSSTGTVRQNLGGADGQPQGYTRYDTTYSINQESSAITWSLGDVISDGLSWSNSVRVGGITVGRDFSLRPDLVTWPVPVFSGEAAVPTSVDLFINGYRTGSSQLEPGPFTLTNLPYVNGAGDAVVVTTDALGRQVSTTLPFYVASELLQAGLNDGALTLGALRRNYGIENFDYGPAVGSASWRHGVTDYWTAETHLEGAESLALGGVGSLVKLGQFGVANGAWTHSRVRGRAGEQINWGYQYSASRFNLATQHTRRSQGFSNLALYDRPAPVAEDNQPVASLSRSSAQYSLSYNMGEFGNLGAAWLDIESFDDKHTRLVNLFWSKNIWANSSLYLSASHDPARDGWSMAMSLQIPLGRLHSAAVSVESTPDGGSTQRVNYNRAMPSDGGFSYNLAYARQSRDPDYQQATLGWRNNKLEAQGGVYGDRESYTNWGELRGALVMMDNKLFAANQINDAFAVISTDGQPDITVNFENQPVGKTDNDGYLLISGVTAYYPANYSIDTLDLPADTRIKETDRRLALRRNSGYLVEFPMEQERVVNVILHDENNAAIPVSSQILRRGQPPTPVGYDGLAFLESVGEYNVLDVTLPDGRQCRATLVLDKPRSHRLETEGPIICKGLAP</sequence>
<feature type="signal peptide" evidence="1">
    <location>
        <begin position="1"/>
        <end position="26"/>
    </location>
</feature>
<dbReference type="PANTHER" id="PTHR30451:SF5">
    <property type="entry name" value="SLR0019 PROTEIN"/>
    <property type="match status" value="1"/>
</dbReference>
<dbReference type="OrthoDB" id="8587at2"/>
<keyword evidence="1" id="KW-0732">Signal</keyword>
<gene>
    <name evidence="2" type="ORF">EGT71_01045</name>
</gene>
<evidence type="ECO:0000313" key="3">
    <source>
        <dbReference type="Proteomes" id="UP000275331"/>
    </source>
</evidence>
<evidence type="ECO:0000256" key="1">
    <source>
        <dbReference type="SAM" id="SignalP"/>
    </source>
</evidence>
<comment type="caution">
    <text evidence="2">The sequence shown here is derived from an EMBL/GenBank/DDBJ whole genome shotgun (WGS) entry which is preliminary data.</text>
</comment>
<accession>A0A3R9FAB0</accession>
<dbReference type="Gene3D" id="2.60.40.3110">
    <property type="match status" value="1"/>
</dbReference>
<organism evidence="2 3">
    <name type="scientific">Atlantibacter subterraneus</name>
    <dbReference type="NCBI Taxonomy" id="255519"/>
    <lineage>
        <taxon>Bacteria</taxon>
        <taxon>Pseudomonadati</taxon>
        <taxon>Pseudomonadota</taxon>
        <taxon>Gammaproteobacteria</taxon>
        <taxon>Enterobacterales</taxon>
        <taxon>Enterobacteriaceae</taxon>
        <taxon>Atlantibacter</taxon>
    </lineage>
</organism>
<proteinExistence type="predicted"/>
<dbReference type="GO" id="GO:0009297">
    <property type="term" value="P:pilus assembly"/>
    <property type="evidence" value="ECO:0007669"/>
    <property type="project" value="InterPro"/>
</dbReference>
<dbReference type="GO" id="GO:0009279">
    <property type="term" value="C:cell outer membrane"/>
    <property type="evidence" value="ECO:0007669"/>
    <property type="project" value="TreeGrafter"/>
</dbReference>
<reference evidence="2 3" key="1">
    <citation type="submission" date="2018-10" db="EMBL/GenBank/DDBJ databases">
        <title>Transmission dynamics of multidrug resistant bacteria on intensive care unit surfaces.</title>
        <authorList>
            <person name="D'Souza A.W."/>
            <person name="Potter R.F."/>
            <person name="Wallace M."/>
            <person name="Shupe A."/>
            <person name="Patel S."/>
            <person name="Sun S."/>
            <person name="Gul D."/>
            <person name="Kwon J.H."/>
            <person name="Andleeb S."/>
            <person name="Burnham C.-A.D."/>
            <person name="Dantas G."/>
        </authorList>
    </citation>
    <scope>NUCLEOTIDE SEQUENCE [LARGE SCALE GENOMIC DNA]</scope>
    <source>
        <strain evidence="2 3">AS_373</strain>
    </source>
</reference>
<dbReference type="PANTHER" id="PTHR30451">
    <property type="entry name" value="OUTER MEMBRANE USHER PROTEIN"/>
    <property type="match status" value="1"/>
</dbReference>